<accession>A0A917CC82</accession>
<name>A0A917CC82_9HYPH</name>
<evidence type="ECO:0000313" key="2">
    <source>
        <dbReference type="EMBL" id="GGF80002.1"/>
    </source>
</evidence>
<dbReference type="AlphaFoldDB" id="A0A917CC82"/>
<dbReference type="Proteomes" id="UP000606044">
    <property type="component" value="Unassembled WGS sequence"/>
</dbReference>
<evidence type="ECO:0000256" key="1">
    <source>
        <dbReference type="SAM" id="MobiDB-lite"/>
    </source>
</evidence>
<proteinExistence type="predicted"/>
<comment type="caution">
    <text evidence="2">The sequence shown here is derived from an EMBL/GenBank/DDBJ whole genome shotgun (WGS) entry which is preliminary data.</text>
</comment>
<evidence type="ECO:0000313" key="3">
    <source>
        <dbReference type="Proteomes" id="UP000606044"/>
    </source>
</evidence>
<reference evidence="2" key="2">
    <citation type="submission" date="2020-09" db="EMBL/GenBank/DDBJ databases">
        <authorList>
            <person name="Sun Q."/>
            <person name="Sedlacek I."/>
        </authorList>
    </citation>
    <scope>NUCLEOTIDE SEQUENCE</scope>
    <source>
        <strain evidence="2">CCM 7897</strain>
    </source>
</reference>
<protein>
    <submittedName>
        <fullName evidence="2">Uncharacterized protein</fullName>
    </submittedName>
</protein>
<gene>
    <name evidence="2" type="ORF">GCM10007301_45170</name>
</gene>
<reference evidence="2" key="1">
    <citation type="journal article" date="2014" name="Int. J. Syst. Evol. Microbiol.">
        <title>Complete genome sequence of Corynebacterium casei LMG S-19264T (=DSM 44701T), isolated from a smear-ripened cheese.</title>
        <authorList>
            <consortium name="US DOE Joint Genome Institute (JGI-PGF)"/>
            <person name="Walter F."/>
            <person name="Albersmeier A."/>
            <person name="Kalinowski J."/>
            <person name="Ruckert C."/>
        </authorList>
    </citation>
    <scope>NUCLEOTIDE SEQUENCE</scope>
    <source>
        <strain evidence="2">CCM 7897</strain>
    </source>
</reference>
<keyword evidence="3" id="KW-1185">Reference proteome</keyword>
<organism evidence="2 3">
    <name type="scientific">Azorhizobium oxalatiphilum</name>
    <dbReference type="NCBI Taxonomy" id="980631"/>
    <lineage>
        <taxon>Bacteria</taxon>
        <taxon>Pseudomonadati</taxon>
        <taxon>Pseudomonadota</taxon>
        <taxon>Alphaproteobacteria</taxon>
        <taxon>Hyphomicrobiales</taxon>
        <taxon>Xanthobacteraceae</taxon>
        <taxon>Azorhizobium</taxon>
    </lineage>
</organism>
<feature type="region of interest" description="Disordered" evidence="1">
    <location>
        <begin position="31"/>
        <end position="65"/>
    </location>
</feature>
<sequence length="65" mass="6616">MALIFPLKSIHPFPATAGRLPVVQLIAPRAADRKRAGGRSPGSLSQVIVPGPSPSGGWGKIASCA</sequence>
<dbReference type="EMBL" id="BMCT01000008">
    <property type="protein sequence ID" value="GGF80002.1"/>
    <property type="molecule type" value="Genomic_DNA"/>
</dbReference>